<evidence type="ECO:0000313" key="1">
    <source>
        <dbReference type="EMBL" id="KAK5125864.1"/>
    </source>
</evidence>
<gene>
    <name evidence="1" type="ORF">LTR16_003222</name>
</gene>
<dbReference type="EMBL" id="JAVRRA010024935">
    <property type="protein sequence ID" value="KAK5125864.1"/>
    <property type="molecule type" value="Genomic_DNA"/>
</dbReference>
<comment type="caution">
    <text evidence="1">The sequence shown here is derived from an EMBL/GenBank/DDBJ whole genome shotgun (WGS) entry which is preliminary data.</text>
</comment>
<dbReference type="Proteomes" id="UP001357485">
    <property type="component" value="Unassembled WGS sequence"/>
</dbReference>
<keyword evidence="2" id="KW-1185">Reference proteome</keyword>
<evidence type="ECO:0008006" key="3">
    <source>
        <dbReference type="Google" id="ProtNLM"/>
    </source>
</evidence>
<proteinExistence type="predicted"/>
<sequence length="179" mass="18571">MLLNLSFHIQTSSSTAPRWLHPYPSTGLWNSASKQLAKTSQKHQARGARVEAARVAAGLARVAKPYVPKPYVKKKTTPATSAAALLAVATASAAPTPAASKPAASKPAVAQSSIDGYFAPATLPAQTPEAAADFTLPAIPAQTSPAAATIKQPSPYITTLRTSGQLLEVYCETCRSDSS</sequence>
<reference evidence="1 2" key="1">
    <citation type="submission" date="2023-08" db="EMBL/GenBank/DDBJ databases">
        <title>Black Yeasts Isolated from many extreme environments.</title>
        <authorList>
            <person name="Coleine C."/>
            <person name="Stajich J.E."/>
            <person name="Selbmann L."/>
        </authorList>
    </citation>
    <scope>NUCLEOTIDE SEQUENCE [LARGE SCALE GENOMIC DNA]</scope>
    <source>
        <strain evidence="1 2">CCFEE 536</strain>
    </source>
</reference>
<evidence type="ECO:0000313" key="2">
    <source>
        <dbReference type="Proteomes" id="UP001357485"/>
    </source>
</evidence>
<name>A0ABR0KSL1_9PEZI</name>
<organism evidence="1 2">
    <name type="scientific">Cryomyces antarcticus</name>
    <dbReference type="NCBI Taxonomy" id="329879"/>
    <lineage>
        <taxon>Eukaryota</taxon>
        <taxon>Fungi</taxon>
        <taxon>Dikarya</taxon>
        <taxon>Ascomycota</taxon>
        <taxon>Pezizomycotina</taxon>
        <taxon>Dothideomycetes</taxon>
        <taxon>Dothideomycetes incertae sedis</taxon>
        <taxon>Cryomyces</taxon>
    </lineage>
</organism>
<protein>
    <recommendedName>
        <fullName evidence="3">LITAF domain-containing protein</fullName>
    </recommendedName>
</protein>
<accession>A0ABR0KSL1</accession>